<keyword evidence="1" id="KW-0732">Signal</keyword>
<sequence>MASKTPAYLFSTLVFLLQLHFSAGQTVVKATYWFPDSGVTVASIDSTLFTHGCWQVANENNNAVSVPAKGVPPLYPDGFIGYNNMGKAIVLSTIVLSILSDDLKVGDLTAMVKYII</sequence>
<dbReference type="AlphaFoldDB" id="A0A6A1VG20"/>
<accession>A0A6A1VG20</accession>
<evidence type="ECO:0000256" key="1">
    <source>
        <dbReference type="SAM" id="SignalP"/>
    </source>
</evidence>
<reference evidence="2 3" key="1">
    <citation type="journal article" date="2019" name="Plant Biotechnol. J.">
        <title>The red bayberry genome and genetic basis of sex determination.</title>
        <authorList>
            <person name="Jia H.M."/>
            <person name="Jia H.J."/>
            <person name="Cai Q.L."/>
            <person name="Wang Y."/>
            <person name="Zhao H.B."/>
            <person name="Yang W.F."/>
            <person name="Wang G.Y."/>
            <person name="Li Y.H."/>
            <person name="Zhan D.L."/>
            <person name="Shen Y.T."/>
            <person name="Niu Q.F."/>
            <person name="Chang L."/>
            <person name="Qiu J."/>
            <person name="Zhao L."/>
            <person name="Xie H.B."/>
            <person name="Fu W.Y."/>
            <person name="Jin J."/>
            <person name="Li X.W."/>
            <person name="Jiao Y."/>
            <person name="Zhou C.C."/>
            <person name="Tu T."/>
            <person name="Chai C.Y."/>
            <person name="Gao J.L."/>
            <person name="Fan L.J."/>
            <person name="van de Weg E."/>
            <person name="Wang J.Y."/>
            <person name="Gao Z.S."/>
        </authorList>
    </citation>
    <scope>NUCLEOTIDE SEQUENCE [LARGE SCALE GENOMIC DNA]</scope>
    <source>
        <tissue evidence="2">Leaves</tissue>
    </source>
</reference>
<organism evidence="2 3">
    <name type="scientific">Morella rubra</name>
    <name type="common">Chinese bayberry</name>
    <dbReference type="NCBI Taxonomy" id="262757"/>
    <lineage>
        <taxon>Eukaryota</taxon>
        <taxon>Viridiplantae</taxon>
        <taxon>Streptophyta</taxon>
        <taxon>Embryophyta</taxon>
        <taxon>Tracheophyta</taxon>
        <taxon>Spermatophyta</taxon>
        <taxon>Magnoliopsida</taxon>
        <taxon>eudicotyledons</taxon>
        <taxon>Gunneridae</taxon>
        <taxon>Pentapetalae</taxon>
        <taxon>rosids</taxon>
        <taxon>fabids</taxon>
        <taxon>Fagales</taxon>
        <taxon>Myricaceae</taxon>
        <taxon>Morella</taxon>
    </lineage>
</organism>
<feature type="chain" id="PRO_5025655821" evidence="1">
    <location>
        <begin position="25"/>
        <end position="116"/>
    </location>
</feature>
<keyword evidence="3" id="KW-1185">Reference proteome</keyword>
<evidence type="ECO:0000313" key="2">
    <source>
        <dbReference type="EMBL" id="KAB1211819.1"/>
    </source>
</evidence>
<dbReference type="OrthoDB" id="1822118at2759"/>
<dbReference type="EMBL" id="RXIC02000023">
    <property type="protein sequence ID" value="KAB1211819.1"/>
    <property type="molecule type" value="Genomic_DNA"/>
</dbReference>
<protein>
    <submittedName>
        <fullName evidence="2">Uncharacterized protein</fullName>
    </submittedName>
</protein>
<comment type="caution">
    <text evidence="2">The sequence shown here is derived from an EMBL/GenBank/DDBJ whole genome shotgun (WGS) entry which is preliminary data.</text>
</comment>
<feature type="signal peptide" evidence="1">
    <location>
        <begin position="1"/>
        <end position="24"/>
    </location>
</feature>
<gene>
    <name evidence="2" type="ORF">CJ030_MR5G010053</name>
</gene>
<evidence type="ECO:0000313" key="3">
    <source>
        <dbReference type="Proteomes" id="UP000516437"/>
    </source>
</evidence>
<dbReference type="Proteomes" id="UP000516437">
    <property type="component" value="Chromosome 5"/>
</dbReference>
<proteinExistence type="predicted"/>
<name>A0A6A1VG20_9ROSI</name>